<keyword evidence="3 11" id="KW-0347">Helicase</keyword>
<dbReference type="Gene3D" id="3.40.50.300">
    <property type="entry name" value="P-loop containing nucleotide triphosphate hydrolases"/>
    <property type="match status" value="2"/>
</dbReference>
<dbReference type="PANTHER" id="PTHR47959">
    <property type="entry name" value="ATP-DEPENDENT RNA HELICASE RHLE-RELATED"/>
    <property type="match status" value="1"/>
</dbReference>
<dbReference type="GO" id="GO:0004386">
    <property type="term" value="F:helicase activity"/>
    <property type="evidence" value="ECO:0007669"/>
    <property type="project" value="UniProtKB-KW"/>
</dbReference>
<evidence type="ECO:0000256" key="2">
    <source>
        <dbReference type="ARBA" id="ARBA00022801"/>
    </source>
</evidence>
<dbReference type="InterPro" id="IPR027417">
    <property type="entry name" value="P-loop_NTPase"/>
</dbReference>
<dbReference type="EMBL" id="JAGGMR010000001">
    <property type="protein sequence ID" value="MBP2189461.1"/>
    <property type="molecule type" value="Genomic_DNA"/>
</dbReference>
<accession>A0ABS4QFK1</accession>
<dbReference type="InterPro" id="IPR011545">
    <property type="entry name" value="DEAD/DEAH_box_helicase_dom"/>
</dbReference>
<name>A0ABS4QFK1_9NOCA</name>
<feature type="domain" description="Helicase ATP-binding" evidence="8">
    <location>
        <begin position="43"/>
        <end position="225"/>
    </location>
</feature>
<evidence type="ECO:0000256" key="7">
    <source>
        <dbReference type="SAM" id="MobiDB-lite"/>
    </source>
</evidence>
<dbReference type="PROSITE" id="PS51192">
    <property type="entry name" value="HELICASE_ATP_BIND_1"/>
    <property type="match status" value="1"/>
</dbReference>
<dbReference type="SMART" id="SM00487">
    <property type="entry name" value="DEXDc"/>
    <property type="match status" value="1"/>
</dbReference>
<feature type="compositionally biased region" description="Polar residues" evidence="7">
    <location>
        <begin position="630"/>
        <end position="642"/>
    </location>
</feature>
<feature type="compositionally biased region" description="Polar residues" evidence="7">
    <location>
        <begin position="492"/>
        <end position="506"/>
    </location>
</feature>
<dbReference type="InterPro" id="IPR014014">
    <property type="entry name" value="RNA_helicase_DEAD_Q_motif"/>
</dbReference>
<dbReference type="PANTHER" id="PTHR47959:SF13">
    <property type="entry name" value="ATP-DEPENDENT RNA HELICASE RHLE"/>
    <property type="match status" value="1"/>
</dbReference>
<dbReference type="CDD" id="cd00268">
    <property type="entry name" value="DEADc"/>
    <property type="match status" value="1"/>
</dbReference>
<dbReference type="InterPro" id="IPR000629">
    <property type="entry name" value="RNA-helicase_DEAD-box_CS"/>
</dbReference>
<evidence type="ECO:0000313" key="12">
    <source>
        <dbReference type="Proteomes" id="UP001519325"/>
    </source>
</evidence>
<evidence type="ECO:0000256" key="1">
    <source>
        <dbReference type="ARBA" id="ARBA00022741"/>
    </source>
</evidence>
<evidence type="ECO:0000256" key="6">
    <source>
        <dbReference type="PROSITE-ProRule" id="PRU00552"/>
    </source>
</evidence>
<dbReference type="Proteomes" id="UP001519325">
    <property type="component" value="Unassembled WGS sequence"/>
</dbReference>
<comment type="similarity">
    <text evidence="5">Belongs to the DEAD box helicase family.</text>
</comment>
<evidence type="ECO:0000259" key="9">
    <source>
        <dbReference type="PROSITE" id="PS51194"/>
    </source>
</evidence>
<keyword evidence="12" id="KW-1185">Reference proteome</keyword>
<dbReference type="InterPro" id="IPR050079">
    <property type="entry name" value="DEAD_box_RNA_helicase"/>
</dbReference>
<feature type="compositionally biased region" description="Polar residues" evidence="7">
    <location>
        <begin position="664"/>
        <end position="693"/>
    </location>
</feature>
<feature type="compositionally biased region" description="Polar residues" evidence="7">
    <location>
        <begin position="607"/>
        <end position="617"/>
    </location>
</feature>
<dbReference type="PROSITE" id="PS51194">
    <property type="entry name" value="HELICASE_CTER"/>
    <property type="match status" value="1"/>
</dbReference>
<feature type="short sequence motif" description="Q motif" evidence="6">
    <location>
        <begin position="12"/>
        <end position="40"/>
    </location>
</feature>
<feature type="domain" description="Helicase C-terminal" evidence="9">
    <location>
        <begin position="253"/>
        <end position="399"/>
    </location>
</feature>
<keyword evidence="1" id="KW-0547">Nucleotide-binding</keyword>
<evidence type="ECO:0000259" key="10">
    <source>
        <dbReference type="PROSITE" id="PS51195"/>
    </source>
</evidence>
<reference evidence="11 12" key="1">
    <citation type="submission" date="2021-03" db="EMBL/GenBank/DDBJ databases">
        <title>Sequencing the genomes of 1000 actinobacteria strains.</title>
        <authorList>
            <person name="Klenk H.-P."/>
        </authorList>
    </citation>
    <scope>NUCLEOTIDE SEQUENCE [LARGE SCALE GENOMIC DNA]</scope>
    <source>
        <strain evidence="11 12">DSM 45516</strain>
    </source>
</reference>
<keyword evidence="2" id="KW-0378">Hydrolase</keyword>
<gene>
    <name evidence="11" type="ORF">BJ987_002362</name>
</gene>
<dbReference type="SMART" id="SM00490">
    <property type="entry name" value="HELICc"/>
    <property type="match status" value="1"/>
</dbReference>
<dbReference type="InterPro" id="IPR001650">
    <property type="entry name" value="Helicase_C-like"/>
</dbReference>
<feature type="compositionally biased region" description="Low complexity" evidence="7">
    <location>
        <begin position="536"/>
        <end position="550"/>
    </location>
</feature>
<evidence type="ECO:0000256" key="4">
    <source>
        <dbReference type="ARBA" id="ARBA00022840"/>
    </source>
</evidence>
<evidence type="ECO:0000256" key="5">
    <source>
        <dbReference type="ARBA" id="ARBA00038437"/>
    </source>
</evidence>
<protein>
    <submittedName>
        <fullName evidence="11">Superfamily II DNA/RNA helicase</fullName>
    </submittedName>
</protein>
<dbReference type="Pfam" id="PF00270">
    <property type="entry name" value="DEAD"/>
    <property type="match status" value="1"/>
</dbReference>
<keyword evidence="4" id="KW-0067">ATP-binding</keyword>
<dbReference type="InterPro" id="IPR014001">
    <property type="entry name" value="Helicase_ATP-bd"/>
</dbReference>
<dbReference type="Pfam" id="PF00271">
    <property type="entry name" value="Helicase_C"/>
    <property type="match status" value="1"/>
</dbReference>
<evidence type="ECO:0000259" key="8">
    <source>
        <dbReference type="PROSITE" id="PS51192"/>
    </source>
</evidence>
<dbReference type="InterPro" id="IPR044742">
    <property type="entry name" value="DEAD/DEAH_RhlB"/>
</dbReference>
<evidence type="ECO:0000256" key="3">
    <source>
        <dbReference type="ARBA" id="ARBA00022806"/>
    </source>
</evidence>
<feature type="region of interest" description="Disordered" evidence="7">
    <location>
        <begin position="411"/>
        <end position="803"/>
    </location>
</feature>
<organism evidence="11 12">
    <name type="scientific">Nocardia goodfellowii</name>
    <dbReference type="NCBI Taxonomy" id="882446"/>
    <lineage>
        <taxon>Bacteria</taxon>
        <taxon>Bacillati</taxon>
        <taxon>Actinomycetota</taxon>
        <taxon>Actinomycetes</taxon>
        <taxon>Mycobacteriales</taxon>
        <taxon>Nocardiaceae</taxon>
        <taxon>Nocardia</taxon>
    </lineage>
</organism>
<feature type="domain" description="DEAD-box RNA helicase Q" evidence="10">
    <location>
        <begin position="12"/>
        <end position="40"/>
    </location>
</feature>
<dbReference type="PROSITE" id="PS00039">
    <property type="entry name" value="DEAD_ATP_HELICASE"/>
    <property type="match status" value="1"/>
</dbReference>
<feature type="compositionally biased region" description="Basic and acidic residues" evidence="7">
    <location>
        <begin position="419"/>
        <end position="434"/>
    </location>
</feature>
<feature type="compositionally biased region" description="Basic and acidic residues" evidence="7">
    <location>
        <begin position="569"/>
        <end position="586"/>
    </location>
</feature>
<dbReference type="CDD" id="cd18787">
    <property type="entry name" value="SF2_C_DEAD"/>
    <property type="match status" value="1"/>
</dbReference>
<dbReference type="PROSITE" id="PS51195">
    <property type="entry name" value="Q_MOTIF"/>
    <property type="match status" value="1"/>
</dbReference>
<feature type="compositionally biased region" description="Basic residues" evidence="7">
    <location>
        <begin position="435"/>
        <end position="444"/>
    </location>
</feature>
<dbReference type="SUPFAM" id="SSF52540">
    <property type="entry name" value="P-loop containing nucleoside triphosphate hydrolases"/>
    <property type="match status" value="1"/>
</dbReference>
<comment type="caution">
    <text evidence="11">The sequence shown here is derived from an EMBL/GenBank/DDBJ whole genome shotgun (WGS) entry which is preliminary data.</text>
</comment>
<sequence>MTAELDESHLGPTFAELGVRDEIVRALAEIGIDRTFAIQELTLPLALAGEDLIGQARTGMGKTFGFGVPLLHRLATADTGTTPLDGTPRALIIVPTRELCIQVTSDLVNAAKYLKNHQGSLKVASIYGGRPYDTQIAALRAGVDVVVGTPGRLLDLANQNHLILGKVGVLVLDEADEMLDLGFLPDIERILTMVPDKRQTMLFSATMPGPIITLARTFLTKPTHIRAEEAHASSVHDRTTQFVYRAHALDKSELVAKILQAESRGATMIFTRTKRTAQKVADELADRGFAVGAVHGDLGQIAREKALTKFRTGKIDVLVATDVAARGIDIDDVTHVINYQCPEDEKTYVHRIGRTGRAGRTGVAVTLIDWDELNRWAGIDKALGLGIPEPVETYSRSPHLFTDLGIPADATGQVRKAKPARDEDAVVVEREPRAPRKRNRRRTLRGQPLDEAAENGTGNEETAAAEPVSDDTAAPTRRRRRRGKSSGDAEAATSNGDTSAVTSNGDTEAMVESVDAGSDSADQPARRRRRRRKPAGEGAAAEVTEATGTELVSAEVAPEEKPARRRTRKAADAETTHNGDGKRADTEAADTGAGNTTVAQAAGSGVSEATTAHSAGTSDLEATAAKATDNGDSTTASETASQGDGEPAEAPVKRRRTRKPAADTTDNGESTATAAQATSNGDSTATLDETANQGDGEPAEAPVKRQRTRKPAADTTSNGDSTATVGETASQGDGEPAEAPVKRRRTRKPAAEATAENGSVNAENGAAEADSEEKPVRARRRRKPAEESADNGAVARSGATTSA</sequence>
<proteinExistence type="inferred from homology"/>
<evidence type="ECO:0000313" key="11">
    <source>
        <dbReference type="EMBL" id="MBP2189461.1"/>
    </source>
</evidence>
<feature type="compositionally biased region" description="Polar residues" evidence="7">
    <location>
        <begin position="714"/>
        <end position="731"/>
    </location>
</feature>